<dbReference type="PROSITE" id="PS50110">
    <property type="entry name" value="RESPONSE_REGULATORY"/>
    <property type="match status" value="1"/>
</dbReference>
<gene>
    <name evidence="6" type="ORF">DK389_06380</name>
</gene>
<feature type="modified residue" description="4-aspartylphosphate" evidence="3">
    <location>
        <position position="59"/>
    </location>
</feature>
<dbReference type="PRINTS" id="PR00038">
    <property type="entry name" value="HTHLUXR"/>
</dbReference>
<name>A0A2U8W4M2_9HYPH</name>
<organism evidence="6 7">
    <name type="scientific">Methylobacterium durans</name>
    <dbReference type="NCBI Taxonomy" id="2202825"/>
    <lineage>
        <taxon>Bacteria</taxon>
        <taxon>Pseudomonadati</taxon>
        <taxon>Pseudomonadota</taxon>
        <taxon>Alphaproteobacteria</taxon>
        <taxon>Hyphomicrobiales</taxon>
        <taxon>Methylobacteriaceae</taxon>
        <taxon>Methylobacterium</taxon>
    </lineage>
</organism>
<keyword evidence="7" id="KW-1185">Reference proteome</keyword>
<dbReference type="PANTHER" id="PTHR45566:SF2">
    <property type="entry name" value="NARL SUBFAMILY"/>
    <property type="match status" value="1"/>
</dbReference>
<evidence type="ECO:0000256" key="3">
    <source>
        <dbReference type="PROSITE-ProRule" id="PRU00169"/>
    </source>
</evidence>
<dbReference type="CDD" id="cd17535">
    <property type="entry name" value="REC_NarL-like"/>
    <property type="match status" value="1"/>
</dbReference>
<dbReference type="PROSITE" id="PS50043">
    <property type="entry name" value="HTH_LUXR_2"/>
    <property type="match status" value="1"/>
</dbReference>
<protein>
    <submittedName>
        <fullName evidence="6">DNA-binding response regulator</fullName>
    </submittedName>
</protein>
<dbReference type="SUPFAM" id="SSF52172">
    <property type="entry name" value="CheY-like"/>
    <property type="match status" value="1"/>
</dbReference>
<dbReference type="SMART" id="SM00448">
    <property type="entry name" value="REC"/>
    <property type="match status" value="1"/>
</dbReference>
<keyword evidence="1 3" id="KW-0597">Phosphoprotein</keyword>
<dbReference type="Pfam" id="PF00196">
    <property type="entry name" value="GerE"/>
    <property type="match status" value="1"/>
</dbReference>
<sequence>MSSPGAVALVADDHELFRAAVSDLLKRDCGFTSVIEVGSLDEAMQVLGEHPEISLASFDLAMPGVGNATSLRSVREVFPKVRVVVVTGSGGREDILLALQAGLHGYVPKTLGISEIANAFRTVLAGSIYVPSAVTELPPQSAPPAVPVPARLPELTGKLTPRQQDVLRLIRCGRSNKEIAIALGLTENTVKVHANALYRALGVHNRYGAAHMADPA</sequence>
<dbReference type="GO" id="GO:0003677">
    <property type="term" value="F:DNA binding"/>
    <property type="evidence" value="ECO:0007669"/>
    <property type="project" value="UniProtKB-KW"/>
</dbReference>
<reference evidence="7" key="1">
    <citation type="submission" date="2018-05" db="EMBL/GenBank/DDBJ databases">
        <title>Complete Genome Sequence of Methylobacterium sp. 17SD2-17.</title>
        <authorList>
            <person name="Srinivasan S."/>
        </authorList>
    </citation>
    <scope>NUCLEOTIDE SEQUENCE [LARGE SCALE GENOMIC DNA]</scope>
    <source>
        <strain evidence="7">17SD2-17</strain>
    </source>
</reference>
<dbReference type="EMBL" id="CP029550">
    <property type="protein sequence ID" value="AWN40226.1"/>
    <property type="molecule type" value="Genomic_DNA"/>
</dbReference>
<dbReference type="InterPro" id="IPR011006">
    <property type="entry name" value="CheY-like_superfamily"/>
</dbReference>
<dbReference type="Pfam" id="PF00072">
    <property type="entry name" value="Response_reg"/>
    <property type="match status" value="1"/>
</dbReference>
<dbReference type="PANTHER" id="PTHR45566">
    <property type="entry name" value="HTH-TYPE TRANSCRIPTIONAL REGULATOR YHJB-RELATED"/>
    <property type="match status" value="1"/>
</dbReference>
<evidence type="ECO:0000313" key="6">
    <source>
        <dbReference type="EMBL" id="AWN40226.1"/>
    </source>
</evidence>
<evidence type="ECO:0000313" key="7">
    <source>
        <dbReference type="Proteomes" id="UP000245926"/>
    </source>
</evidence>
<dbReference type="SUPFAM" id="SSF46894">
    <property type="entry name" value="C-terminal effector domain of the bipartite response regulators"/>
    <property type="match status" value="1"/>
</dbReference>
<dbReference type="GO" id="GO:0000160">
    <property type="term" value="P:phosphorelay signal transduction system"/>
    <property type="evidence" value="ECO:0007669"/>
    <property type="project" value="InterPro"/>
</dbReference>
<dbReference type="GO" id="GO:0006355">
    <property type="term" value="P:regulation of DNA-templated transcription"/>
    <property type="evidence" value="ECO:0007669"/>
    <property type="project" value="InterPro"/>
</dbReference>
<evidence type="ECO:0000259" key="5">
    <source>
        <dbReference type="PROSITE" id="PS50110"/>
    </source>
</evidence>
<dbReference type="CDD" id="cd06170">
    <property type="entry name" value="LuxR_C_like"/>
    <property type="match status" value="1"/>
</dbReference>
<dbReference type="InterPro" id="IPR036388">
    <property type="entry name" value="WH-like_DNA-bd_sf"/>
</dbReference>
<dbReference type="Proteomes" id="UP000245926">
    <property type="component" value="Chromosome"/>
</dbReference>
<dbReference type="InterPro" id="IPR016032">
    <property type="entry name" value="Sig_transdc_resp-reg_C-effctor"/>
</dbReference>
<feature type="domain" description="HTH luxR-type" evidence="4">
    <location>
        <begin position="152"/>
        <end position="216"/>
    </location>
</feature>
<keyword evidence="2 6" id="KW-0238">DNA-binding</keyword>
<proteinExistence type="predicted"/>
<dbReference type="InterPro" id="IPR001789">
    <property type="entry name" value="Sig_transdc_resp-reg_receiver"/>
</dbReference>
<accession>A0A2U8W4M2</accession>
<dbReference type="Gene3D" id="1.10.10.10">
    <property type="entry name" value="Winged helix-like DNA-binding domain superfamily/Winged helix DNA-binding domain"/>
    <property type="match status" value="1"/>
</dbReference>
<dbReference type="SMART" id="SM00421">
    <property type="entry name" value="HTH_LUXR"/>
    <property type="match status" value="1"/>
</dbReference>
<dbReference type="AlphaFoldDB" id="A0A2U8W4M2"/>
<feature type="domain" description="Response regulatory" evidence="5">
    <location>
        <begin position="7"/>
        <end position="124"/>
    </location>
</feature>
<evidence type="ECO:0000256" key="2">
    <source>
        <dbReference type="ARBA" id="ARBA00023125"/>
    </source>
</evidence>
<dbReference type="Gene3D" id="3.40.50.2300">
    <property type="match status" value="1"/>
</dbReference>
<dbReference type="InterPro" id="IPR051015">
    <property type="entry name" value="EvgA-like"/>
</dbReference>
<dbReference type="KEGG" id="mets:DK389_06380"/>
<evidence type="ECO:0000259" key="4">
    <source>
        <dbReference type="PROSITE" id="PS50043"/>
    </source>
</evidence>
<dbReference type="InterPro" id="IPR000792">
    <property type="entry name" value="Tscrpt_reg_LuxR_C"/>
</dbReference>
<evidence type="ECO:0000256" key="1">
    <source>
        <dbReference type="ARBA" id="ARBA00022553"/>
    </source>
</evidence>
<dbReference type="RefSeq" id="WP_109888193.1">
    <property type="nucleotide sequence ID" value="NZ_CP029550.1"/>
</dbReference>
<dbReference type="InterPro" id="IPR058245">
    <property type="entry name" value="NreC/VraR/RcsB-like_REC"/>
</dbReference>
<dbReference type="OrthoDB" id="9805444at2"/>